<organism evidence="1 2">
    <name type="scientific">Enterobacter agglomerans</name>
    <name type="common">Erwinia herbicola</name>
    <name type="synonym">Pantoea agglomerans</name>
    <dbReference type="NCBI Taxonomy" id="549"/>
    <lineage>
        <taxon>Bacteria</taxon>
        <taxon>Pseudomonadati</taxon>
        <taxon>Pseudomonadota</taxon>
        <taxon>Gammaproteobacteria</taxon>
        <taxon>Enterobacterales</taxon>
        <taxon>Erwiniaceae</taxon>
        <taxon>Pantoea</taxon>
        <taxon>Pantoea agglomerans group</taxon>
    </lineage>
</organism>
<feature type="non-terminal residue" evidence="1">
    <location>
        <position position="94"/>
    </location>
</feature>
<comment type="caution">
    <text evidence="1">The sequence shown here is derived from an EMBL/GenBank/DDBJ whole genome shotgun (WGS) entry which is preliminary data.</text>
</comment>
<protein>
    <submittedName>
        <fullName evidence="1">Nitrite transporter</fullName>
    </submittedName>
</protein>
<reference evidence="1 2" key="1">
    <citation type="submission" date="2019-11" db="EMBL/GenBank/DDBJ databases">
        <title>Draft Genome Sequence of Plant Growth-Promoting Rhizosphere-Associated Bacteria.</title>
        <authorList>
            <person name="Vasilyev I.Y."/>
            <person name="Radchenko V."/>
            <person name="Ilnitskaya E.V."/>
        </authorList>
    </citation>
    <scope>NUCLEOTIDE SEQUENCE [LARGE SCALE GENOMIC DNA]</scope>
    <source>
        <strain evidence="1 2">VRA_MhP_f</strain>
    </source>
</reference>
<accession>A0A7X2MSC9</accession>
<evidence type="ECO:0000313" key="1">
    <source>
        <dbReference type="EMBL" id="MSE18276.1"/>
    </source>
</evidence>
<dbReference type="EMBL" id="WKLC01001706">
    <property type="protein sequence ID" value="MSE18276.1"/>
    <property type="molecule type" value="Genomic_DNA"/>
</dbReference>
<proteinExistence type="predicted"/>
<name>A0A7X2MSC9_ENTAG</name>
<dbReference type="AlphaFoldDB" id="A0A7X2MSC9"/>
<dbReference type="Proteomes" id="UP000461948">
    <property type="component" value="Unassembled WGS sequence"/>
</dbReference>
<evidence type="ECO:0000313" key="2">
    <source>
        <dbReference type="Proteomes" id="UP000461948"/>
    </source>
</evidence>
<gene>
    <name evidence="1" type="ORF">GKC49_25265</name>
</gene>
<sequence length="94" mass="10359">MFNPEKYLSAVWLEGGRSFPEIDCFGLINEIRRDMNLPAWPEFAGVTKNDDGLNREALKLMKTLTRCEPQVGAGVACYTGSLVTHVAIIVSIDG</sequence>